<evidence type="ECO:0000256" key="2">
    <source>
        <dbReference type="SAM" id="MobiDB-lite"/>
    </source>
</evidence>
<proteinExistence type="predicted"/>
<gene>
    <name evidence="3" type="ORF">A4A49_57130</name>
</gene>
<evidence type="ECO:0000313" key="3">
    <source>
        <dbReference type="EMBL" id="OIT39497.1"/>
    </source>
</evidence>
<organism evidence="3 4">
    <name type="scientific">Nicotiana attenuata</name>
    <name type="common">Coyote tobacco</name>
    <dbReference type="NCBI Taxonomy" id="49451"/>
    <lineage>
        <taxon>Eukaryota</taxon>
        <taxon>Viridiplantae</taxon>
        <taxon>Streptophyta</taxon>
        <taxon>Embryophyta</taxon>
        <taxon>Tracheophyta</taxon>
        <taxon>Spermatophyta</taxon>
        <taxon>Magnoliopsida</taxon>
        <taxon>eudicotyledons</taxon>
        <taxon>Gunneridae</taxon>
        <taxon>Pentapetalae</taxon>
        <taxon>asterids</taxon>
        <taxon>lamiids</taxon>
        <taxon>Solanales</taxon>
        <taxon>Solanaceae</taxon>
        <taxon>Nicotianoideae</taxon>
        <taxon>Nicotianeae</taxon>
        <taxon>Nicotiana</taxon>
    </lineage>
</organism>
<dbReference type="EMBL" id="MJEQ01000101">
    <property type="protein sequence ID" value="OIT39497.1"/>
    <property type="molecule type" value="Genomic_DNA"/>
</dbReference>
<sequence length="276" mass="30911">MPKMKKYVLSDYKSWWERVHENFLENHLQSLVKTAGPVTTTPLEITPQEHNMEGKPPTLKSKVVVPCDVKGPPYKEVQKKGPVQAHQDNEGSFPLGTIAPTSKKLPPQNESDSSHGDQNFKRVKSYSNKQRDANLGVVEITDNIGSASRTLTAIKEARSTLSDKVVDVEKLESFLNAKEHLDLVLIEKGEKVEKLSATSQSLKEAKEKVKQLRALRGVAKKEVEEIDSRVSSAEEEYRRCSGVSLATADDLADMEMKKQHLETTLKDLVNYKLCLD</sequence>
<feature type="coiled-coil region" evidence="1">
    <location>
        <begin position="192"/>
        <end position="236"/>
    </location>
</feature>
<keyword evidence="1" id="KW-0175">Coiled coil</keyword>
<dbReference type="Proteomes" id="UP000187609">
    <property type="component" value="Unassembled WGS sequence"/>
</dbReference>
<accession>A0A314LEC7</accession>
<evidence type="ECO:0000256" key="1">
    <source>
        <dbReference type="SAM" id="Coils"/>
    </source>
</evidence>
<comment type="caution">
    <text evidence="3">The sequence shown here is derived from an EMBL/GenBank/DDBJ whole genome shotgun (WGS) entry which is preliminary data.</text>
</comment>
<name>A0A314LEC7_NICAT</name>
<dbReference type="SMR" id="A0A314LEC7"/>
<keyword evidence="4" id="KW-1185">Reference proteome</keyword>
<protein>
    <submittedName>
        <fullName evidence="3">Uncharacterized protein</fullName>
    </submittedName>
</protein>
<dbReference type="AlphaFoldDB" id="A0A314LEC7"/>
<feature type="region of interest" description="Disordered" evidence="2">
    <location>
        <begin position="74"/>
        <end position="128"/>
    </location>
</feature>
<dbReference type="Gramene" id="OIT39497">
    <property type="protein sequence ID" value="OIT39497"/>
    <property type="gene ID" value="A4A49_57130"/>
</dbReference>
<reference evidence="3" key="1">
    <citation type="submission" date="2016-11" db="EMBL/GenBank/DDBJ databases">
        <title>The genome of Nicotiana attenuata.</title>
        <authorList>
            <person name="Xu S."/>
            <person name="Brockmoeller T."/>
            <person name="Gaquerel E."/>
            <person name="Navarro A."/>
            <person name="Kuhl H."/>
            <person name="Gase K."/>
            <person name="Ling Z."/>
            <person name="Zhou W."/>
            <person name="Kreitzer C."/>
            <person name="Stanke M."/>
            <person name="Tang H."/>
            <person name="Lyons E."/>
            <person name="Pandey P."/>
            <person name="Pandey S.P."/>
            <person name="Timmermann B."/>
            <person name="Baldwin I.T."/>
        </authorList>
    </citation>
    <scope>NUCLEOTIDE SEQUENCE [LARGE SCALE GENOMIC DNA]</scope>
    <source>
        <strain evidence="3">UT</strain>
    </source>
</reference>
<evidence type="ECO:0000313" key="4">
    <source>
        <dbReference type="Proteomes" id="UP000187609"/>
    </source>
</evidence>